<keyword evidence="3" id="KW-0238">DNA-binding</keyword>
<keyword evidence="2" id="KW-0805">Transcription regulation</keyword>
<dbReference type="FunFam" id="1.10.10.10:FF:000001">
    <property type="entry name" value="LysR family transcriptional regulator"/>
    <property type="match status" value="1"/>
</dbReference>
<dbReference type="InterPro" id="IPR036388">
    <property type="entry name" value="WH-like_DNA-bd_sf"/>
</dbReference>
<reference evidence="7" key="1">
    <citation type="submission" date="2015-11" db="EMBL/GenBank/DDBJ databases">
        <title>Complete genome sequence of a polyethylene-glycol degrader Sphingopyxis macrogoltabida 203N (NBRC 111659).</title>
        <authorList>
            <person name="Yoshiyuki O."/>
            <person name="Shouta N."/>
            <person name="Nagata Y."/>
            <person name="Numata M."/>
            <person name="Tsuchikane K."/>
            <person name="Hosoyama A."/>
            <person name="Yamazoe A."/>
            <person name="Tsuda M."/>
            <person name="Fujita N."/>
            <person name="Kawai F."/>
        </authorList>
    </citation>
    <scope>NUCLEOTIDE SEQUENCE [LARGE SCALE GENOMIC DNA]</scope>
    <source>
        <strain evidence="7">203N</strain>
    </source>
</reference>
<organism evidence="6 7">
    <name type="scientific">Sphingopyxis macrogoltabida</name>
    <name type="common">Sphingomonas macrogoltabidus</name>
    <dbReference type="NCBI Taxonomy" id="33050"/>
    <lineage>
        <taxon>Bacteria</taxon>
        <taxon>Pseudomonadati</taxon>
        <taxon>Pseudomonadota</taxon>
        <taxon>Alphaproteobacteria</taxon>
        <taxon>Sphingomonadales</taxon>
        <taxon>Sphingomonadaceae</taxon>
        <taxon>Sphingopyxis</taxon>
    </lineage>
</organism>
<evidence type="ECO:0000256" key="3">
    <source>
        <dbReference type="ARBA" id="ARBA00023125"/>
    </source>
</evidence>
<protein>
    <recommendedName>
        <fullName evidence="5">HTH lysR-type domain-containing protein</fullName>
    </recommendedName>
</protein>
<dbReference type="SUPFAM" id="SSF53850">
    <property type="entry name" value="Periplasmic binding protein-like II"/>
    <property type="match status" value="1"/>
</dbReference>
<sequence>MKAAMRSLRQSLPPLNALAVFEAAARHHSFTRAAAELNIAQSAVSRHVANLEADLGVTLFMRSGNRLALTNPGERLAEAIQSGLGRIRDSVEAIRRRRGEAESFTIACTYAMAHDWLMPRFGRLRAVLPKAQLRLITSDSYLNFDADDVDLSIRYGEPSDWPGLRSRKLLAEEVFPVCAPSMLAELPGLAKDDRAAWQQAPLLHLAPDAQGRVDWLDWFGDLGIAPSQHGPMFSAYTPMLQEALAGRGVALGWRGIVDPYLETGQLVRLANRSLTSGHGFHVVHRADAREALVEAVIDVLVDVRPPAEPPIF</sequence>
<comment type="similarity">
    <text evidence="1">Belongs to the LysR transcriptional regulatory family.</text>
</comment>
<evidence type="ECO:0000313" key="6">
    <source>
        <dbReference type="EMBL" id="AMU88665.1"/>
    </source>
</evidence>
<feature type="domain" description="HTH lysR-type" evidence="5">
    <location>
        <begin position="13"/>
        <end position="70"/>
    </location>
</feature>
<dbReference type="InterPro" id="IPR005119">
    <property type="entry name" value="LysR_subst-bd"/>
</dbReference>
<evidence type="ECO:0000313" key="7">
    <source>
        <dbReference type="Proteomes" id="UP000076088"/>
    </source>
</evidence>
<dbReference type="Pfam" id="PF00126">
    <property type="entry name" value="HTH_1"/>
    <property type="match status" value="1"/>
</dbReference>
<keyword evidence="4" id="KW-0804">Transcription</keyword>
<proteinExistence type="inferred from homology"/>
<accession>A0AAC8YYL9</accession>
<dbReference type="SUPFAM" id="SSF46785">
    <property type="entry name" value="Winged helix' DNA-binding domain"/>
    <property type="match status" value="1"/>
</dbReference>
<dbReference type="InterPro" id="IPR058163">
    <property type="entry name" value="LysR-type_TF_proteobact-type"/>
</dbReference>
<dbReference type="PANTHER" id="PTHR30537">
    <property type="entry name" value="HTH-TYPE TRANSCRIPTIONAL REGULATOR"/>
    <property type="match status" value="1"/>
</dbReference>
<dbReference type="GO" id="GO:0043565">
    <property type="term" value="F:sequence-specific DNA binding"/>
    <property type="evidence" value="ECO:0007669"/>
    <property type="project" value="TreeGrafter"/>
</dbReference>
<evidence type="ECO:0000256" key="2">
    <source>
        <dbReference type="ARBA" id="ARBA00023015"/>
    </source>
</evidence>
<dbReference type="PRINTS" id="PR00039">
    <property type="entry name" value="HTHLYSR"/>
</dbReference>
<dbReference type="PANTHER" id="PTHR30537:SF74">
    <property type="entry name" value="HTH-TYPE TRANSCRIPTIONAL REGULATOR TRPI"/>
    <property type="match status" value="1"/>
</dbReference>
<dbReference type="CDD" id="cd08432">
    <property type="entry name" value="PBP2_GcdR_TrpI_HvrB_AmpR_like"/>
    <property type="match status" value="1"/>
</dbReference>
<dbReference type="Pfam" id="PF03466">
    <property type="entry name" value="LysR_substrate"/>
    <property type="match status" value="1"/>
</dbReference>
<dbReference type="Proteomes" id="UP000076088">
    <property type="component" value="Chromosome"/>
</dbReference>
<dbReference type="GO" id="GO:0003700">
    <property type="term" value="F:DNA-binding transcription factor activity"/>
    <property type="evidence" value="ECO:0007669"/>
    <property type="project" value="InterPro"/>
</dbReference>
<evidence type="ECO:0000256" key="4">
    <source>
        <dbReference type="ARBA" id="ARBA00023163"/>
    </source>
</evidence>
<name>A0AAC8YYL9_SPHMC</name>
<dbReference type="Gene3D" id="3.40.190.10">
    <property type="entry name" value="Periplasmic binding protein-like II"/>
    <property type="match status" value="2"/>
</dbReference>
<dbReference type="GO" id="GO:0006351">
    <property type="term" value="P:DNA-templated transcription"/>
    <property type="evidence" value="ECO:0007669"/>
    <property type="project" value="TreeGrafter"/>
</dbReference>
<dbReference type="PROSITE" id="PS50931">
    <property type="entry name" value="HTH_LYSR"/>
    <property type="match status" value="1"/>
</dbReference>
<dbReference type="InterPro" id="IPR036390">
    <property type="entry name" value="WH_DNA-bd_sf"/>
</dbReference>
<keyword evidence="7" id="KW-1185">Reference proteome</keyword>
<dbReference type="InterPro" id="IPR000847">
    <property type="entry name" value="LysR_HTH_N"/>
</dbReference>
<evidence type="ECO:0000259" key="5">
    <source>
        <dbReference type="PROSITE" id="PS50931"/>
    </source>
</evidence>
<gene>
    <name evidence="6" type="ORF">ATM17_06365</name>
</gene>
<dbReference type="AlphaFoldDB" id="A0AAC8YYL9"/>
<dbReference type="Gene3D" id="1.10.10.10">
    <property type="entry name" value="Winged helix-like DNA-binding domain superfamily/Winged helix DNA-binding domain"/>
    <property type="match status" value="1"/>
</dbReference>
<reference evidence="6 7" key="2">
    <citation type="journal article" date="2016" name="Genome Announc.">
        <title>Complete Genome Sequence of Sphingopyxis macrogoltabida Strain 203N (NBRC 111659), a Polyethylene Glycol Degrader.</title>
        <authorList>
            <person name="Ohtsubo Y."/>
            <person name="Nonoyama S."/>
            <person name="Nagata Y."/>
            <person name="Numata M."/>
            <person name="Tsuchikane K."/>
            <person name="Hosoyama A."/>
            <person name="Yamazoe A."/>
            <person name="Tsuda M."/>
            <person name="Fujita N."/>
            <person name="Kawai F."/>
        </authorList>
    </citation>
    <scope>NUCLEOTIDE SEQUENCE [LARGE SCALE GENOMIC DNA]</scope>
    <source>
        <strain evidence="6 7">203N</strain>
    </source>
</reference>
<dbReference type="EMBL" id="CP013344">
    <property type="protein sequence ID" value="AMU88665.1"/>
    <property type="molecule type" value="Genomic_DNA"/>
</dbReference>
<evidence type="ECO:0000256" key="1">
    <source>
        <dbReference type="ARBA" id="ARBA00009437"/>
    </source>
</evidence>